<protein>
    <submittedName>
        <fullName evidence="1">Uncharacterized protein</fullName>
    </submittedName>
</protein>
<proteinExistence type="predicted"/>
<reference evidence="1" key="2">
    <citation type="journal article" date="2015" name="Fish Shellfish Immunol.">
        <title>Early steps in the European eel (Anguilla anguilla)-Vibrio vulnificus interaction in the gills: Role of the RtxA13 toxin.</title>
        <authorList>
            <person name="Callol A."/>
            <person name="Pajuelo D."/>
            <person name="Ebbesson L."/>
            <person name="Teles M."/>
            <person name="MacKenzie S."/>
            <person name="Amaro C."/>
        </authorList>
    </citation>
    <scope>NUCLEOTIDE SEQUENCE</scope>
</reference>
<dbReference type="AlphaFoldDB" id="A0A0E9PMB7"/>
<accession>A0A0E9PMB7</accession>
<reference evidence="1" key="1">
    <citation type="submission" date="2014-11" db="EMBL/GenBank/DDBJ databases">
        <authorList>
            <person name="Amaro Gonzalez C."/>
        </authorList>
    </citation>
    <scope>NUCLEOTIDE SEQUENCE</scope>
</reference>
<evidence type="ECO:0000313" key="1">
    <source>
        <dbReference type="EMBL" id="JAH04983.1"/>
    </source>
</evidence>
<sequence length="18" mass="2119">MRSRVIYNIINVKNLATI</sequence>
<name>A0A0E9PMB7_ANGAN</name>
<organism evidence="1">
    <name type="scientific">Anguilla anguilla</name>
    <name type="common">European freshwater eel</name>
    <name type="synonym">Muraena anguilla</name>
    <dbReference type="NCBI Taxonomy" id="7936"/>
    <lineage>
        <taxon>Eukaryota</taxon>
        <taxon>Metazoa</taxon>
        <taxon>Chordata</taxon>
        <taxon>Craniata</taxon>
        <taxon>Vertebrata</taxon>
        <taxon>Euteleostomi</taxon>
        <taxon>Actinopterygii</taxon>
        <taxon>Neopterygii</taxon>
        <taxon>Teleostei</taxon>
        <taxon>Anguilliformes</taxon>
        <taxon>Anguillidae</taxon>
        <taxon>Anguilla</taxon>
    </lineage>
</organism>
<dbReference type="EMBL" id="GBXM01103594">
    <property type="protein sequence ID" value="JAH04983.1"/>
    <property type="molecule type" value="Transcribed_RNA"/>
</dbReference>